<dbReference type="AlphaFoldDB" id="A0AAD4HVG0"/>
<dbReference type="Gene3D" id="3.20.20.80">
    <property type="entry name" value="Glycosidases"/>
    <property type="match status" value="1"/>
</dbReference>
<dbReference type="GO" id="GO:0006032">
    <property type="term" value="P:chitin catabolic process"/>
    <property type="evidence" value="ECO:0007669"/>
    <property type="project" value="UniProtKB-KW"/>
</dbReference>
<evidence type="ECO:0000256" key="4">
    <source>
        <dbReference type="ARBA" id="ARBA00012729"/>
    </source>
</evidence>
<evidence type="ECO:0000256" key="12">
    <source>
        <dbReference type="RuleBase" id="RU000489"/>
    </source>
</evidence>
<evidence type="ECO:0000256" key="10">
    <source>
        <dbReference type="ARBA" id="ARBA00023295"/>
    </source>
</evidence>
<dbReference type="SMART" id="SM00636">
    <property type="entry name" value="Glyco_18"/>
    <property type="match status" value="1"/>
</dbReference>
<keyword evidence="15" id="KW-1185">Reference proteome</keyword>
<gene>
    <name evidence="14" type="ORF">NEMBOFW57_007850</name>
</gene>
<dbReference type="CDD" id="cd06548">
    <property type="entry name" value="GH18_chitinase"/>
    <property type="match status" value="1"/>
</dbReference>
<dbReference type="FunFam" id="3.20.20.80:FF:000095">
    <property type="entry name" value="Endochitinase B1"/>
    <property type="match status" value="1"/>
</dbReference>
<sequence>MLPLSLKVAALAALSFGSFLTVGYKNIVYFTNWGIYGRNYQPDQLPASQLTHVLYSFANIRSSGEVFLSDTWADTDKHYPGDSWNDVGHNVYGCAKQLFLLKKSNRQLKTLLSIGGWTYSTTFPAAASTPENRALFASSAVRLLADLGFDGLDIDWEYPANPTEANNFLLLLKAVRSALDAYAAAHAPGYHFLLTIASPAGPDHFSVLPLGAIASTIDFFNLMAYDYAGPWSSAAGHQANLFPAPNNPSSTPFSTSAAVTAYLAAGVPAQKIVLGMPIYGRTFANTSGPGTPYSGVGSGGSWETGIWDYKVLPRAGAEVRYDATAGATYSYDANAKEMVSFDTVEMVQRKVGWVKAQGWGSMFWRRRRIGSGRAA</sequence>
<evidence type="ECO:0000256" key="8">
    <source>
        <dbReference type="ARBA" id="ARBA00023180"/>
    </source>
</evidence>
<evidence type="ECO:0000313" key="14">
    <source>
        <dbReference type="EMBL" id="KAG7288319.1"/>
    </source>
</evidence>
<feature type="domain" description="GH18" evidence="13">
    <location>
        <begin position="24"/>
        <end position="375"/>
    </location>
</feature>
<dbReference type="Gene3D" id="3.10.50.10">
    <property type="match status" value="1"/>
</dbReference>
<dbReference type="InterPro" id="IPR017853">
    <property type="entry name" value="GH"/>
</dbReference>
<dbReference type="InterPro" id="IPR001579">
    <property type="entry name" value="Glyco_hydro_18_chit_AS"/>
</dbReference>
<dbReference type="SUPFAM" id="SSF51445">
    <property type="entry name" value="(Trans)glycosidases"/>
    <property type="match status" value="1"/>
</dbReference>
<dbReference type="SUPFAM" id="SSF54556">
    <property type="entry name" value="Chitinase insertion domain"/>
    <property type="match status" value="1"/>
</dbReference>
<keyword evidence="10 12" id="KW-0326">Glycosidase</keyword>
<evidence type="ECO:0000256" key="6">
    <source>
        <dbReference type="ARBA" id="ARBA00022801"/>
    </source>
</evidence>
<organism evidence="14 15">
    <name type="scientific">Staphylotrichum longicolle</name>
    <dbReference type="NCBI Taxonomy" id="669026"/>
    <lineage>
        <taxon>Eukaryota</taxon>
        <taxon>Fungi</taxon>
        <taxon>Dikarya</taxon>
        <taxon>Ascomycota</taxon>
        <taxon>Pezizomycotina</taxon>
        <taxon>Sordariomycetes</taxon>
        <taxon>Sordariomycetidae</taxon>
        <taxon>Sordariales</taxon>
        <taxon>Chaetomiaceae</taxon>
        <taxon>Staphylotrichum</taxon>
    </lineage>
</organism>
<comment type="catalytic activity">
    <reaction evidence="1">
        <text>Random endo-hydrolysis of N-acetyl-beta-D-glucosaminide (1-&gt;4)-beta-linkages in chitin and chitodextrins.</text>
        <dbReference type="EC" id="3.2.1.14"/>
    </reaction>
</comment>
<comment type="subcellular location">
    <subcellularLocation>
        <location evidence="2">Secreted</location>
    </subcellularLocation>
</comment>
<keyword evidence="9" id="KW-0119">Carbohydrate metabolism</keyword>
<dbReference type="Pfam" id="PF00704">
    <property type="entry name" value="Glyco_hydro_18"/>
    <property type="match status" value="1"/>
</dbReference>
<reference evidence="14" key="1">
    <citation type="submission" date="2023-02" db="EMBL/GenBank/DDBJ databases">
        <authorList>
            <person name="Palmer J.M."/>
        </authorList>
    </citation>
    <scope>NUCLEOTIDE SEQUENCE</scope>
    <source>
        <strain evidence="14">FW57</strain>
    </source>
</reference>
<keyword evidence="7" id="KW-0146">Chitin degradation</keyword>
<dbReference type="GO" id="GO:0008061">
    <property type="term" value="F:chitin binding"/>
    <property type="evidence" value="ECO:0007669"/>
    <property type="project" value="InterPro"/>
</dbReference>
<dbReference type="GO" id="GO:0008843">
    <property type="term" value="F:endochitinase activity"/>
    <property type="evidence" value="ECO:0007669"/>
    <property type="project" value="UniProtKB-EC"/>
</dbReference>
<dbReference type="InterPro" id="IPR029070">
    <property type="entry name" value="Chitinase_insertion_sf"/>
</dbReference>
<keyword evidence="11" id="KW-0624">Polysaccharide degradation</keyword>
<evidence type="ECO:0000256" key="9">
    <source>
        <dbReference type="ARBA" id="ARBA00023277"/>
    </source>
</evidence>
<comment type="caution">
    <text evidence="14">The sequence shown here is derived from an EMBL/GenBank/DDBJ whole genome shotgun (WGS) entry which is preliminary data.</text>
</comment>
<accession>A0AAD4HVG0</accession>
<evidence type="ECO:0000256" key="2">
    <source>
        <dbReference type="ARBA" id="ARBA00004613"/>
    </source>
</evidence>
<comment type="similarity">
    <text evidence="3">Belongs to the glycosyl hydrolase 18 family. Chitinase class V subfamily.</text>
</comment>
<evidence type="ECO:0000256" key="1">
    <source>
        <dbReference type="ARBA" id="ARBA00000822"/>
    </source>
</evidence>
<keyword evidence="8" id="KW-0325">Glycoprotein</keyword>
<dbReference type="InterPro" id="IPR011583">
    <property type="entry name" value="Chitinase_II/V-like_cat"/>
</dbReference>
<dbReference type="InterPro" id="IPR050314">
    <property type="entry name" value="Glycosyl_Hydrlase_18"/>
</dbReference>
<keyword evidence="6 12" id="KW-0378">Hydrolase</keyword>
<evidence type="ECO:0000256" key="11">
    <source>
        <dbReference type="ARBA" id="ARBA00023326"/>
    </source>
</evidence>
<evidence type="ECO:0000313" key="15">
    <source>
        <dbReference type="Proteomes" id="UP001197093"/>
    </source>
</evidence>
<dbReference type="GO" id="GO:0000272">
    <property type="term" value="P:polysaccharide catabolic process"/>
    <property type="evidence" value="ECO:0007669"/>
    <property type="project" value="UniProtKB-KW"/>
</dbReference>
<name>A0AAD4HVG0_9PEZI</name>
<dbReference type="Proteomes" id="UP001197093">
    <property type="component" value="Unassembled WGS sequence"/>
</dbReference>
<protein>
    <recommendedName>
        <fullName evidence="4">chitinase</fullName>
        <ecNumber evidence="4">3.2.1.14</ecNumber>
    </recommendedName>
</protein>
<dbReference type="PROSITE" id="PS51910">
    <property type="entry name" value="GH18_2"/>
    <property type="match status" value="1"/>
</dbReference>
<dbReference type="EC" id="3.2.1.14" evidence="4"/>
<dbReference type="GO" id="GO:0005576">
    <property type="term" value="C:extracellular region"/>
    <property type="evidence" value="ECO:0007669"/>
    <property type="project" value="UniProtKB-SubCell"/>
</dbReference>
<dbReference type="InterPro" id="IPR001223">
    <property type="entry name" value="Glyco_hydro18_cat"/>
</dbReference>
<dbReference type="PANTHER" id="PTHR11177">
    <property type="entry name" value="CHITINASE"/>
    <property type="match status" value="1"/>
</dbReference>
<dbReference type="EMBL" id="JAHCVI010000003">
    <property type="protein sequence ID" value="KAG7288319.1"/>
    <property type="molecule type" value="Genomic_DNA"/>
</dbReference>
<evidence type="ECO:0000256" key="3">
    <source>
        <dbReference type="ARBA" id="ARBA00008682"/>
    </source>
</evidence>
<proteinExistence type="inferred from homology"/>
<evidence type="ECO:0000259" key="13">
    <source>
        <dbReference type="PROSITE" id="PS51910"/>
    </source>
</evidence>
<dbReference type="PANTHER" id="PTHR11177:SF365">
    <property type="entry name" value="ENDOCHITINASE B"/>
    <property type="match status" value="1"/>
</dbReference>
<dbReference type="FunFam" id="3.10.50.10:FF:000005">
    <property type="entry name" value="Endochitinase B1"/>
    <property type="match status" value="1"/>
</dbReference>
<dbReference type="PROSITE" id="PS01095">
    <property type="entry name" value="GH18_1"/>
    <property type="match status" value="1"/>
</dbReference>
<keyword evidence="5" id="KW-0964">Secreted</keyword>
<evidence type="ECO:0000256" key="7">
    <source>
        <dbReference type="ARBA" id="ARBA00023024"/>
    </source>
</evidence>
<evidence type="ECO:0000256" key="5">
    <source>
        <dbReference type="ARBA" id="ARBA00022525"/>
    </source>
</evidence>